<protein>
    <submittedName>
        <fullName evidence="1">Uncharacterized protein</fullName>
    </submittedName>
</protein>
<dbReference type="EMBL" id="WOEY01000158">
    <property type="protein sequence ID" value="NPT47175.1"/>
    <property type="molecule type" value="Genomic_DNA"/>
</dbReference>
<dbReference type="RefSeq" id="WP_172317678.1">
    <property type="nucleotide sequence ID" value="NZ_WOEY01000158.1"/>
</dbReference>
<evidence type="ECO:0000313" key="2">
    <source>
        <dbReference type="Proteomes" id="UP000652198"/>
    </source>
</evidence>
<evidence type="ECO:0000313" key="1">
    <source>
        <dbReference type="EMBL" id="NPT47175.1"/>
    </source>
</evidence>
<organism evidence="1 2">
    <name type="scientific">Paraburkholderia solitsugae</name>
    <dbReference type="NCBI Taxonomy" id="2675748"/>
    <lineage>
        <taxon>Bacteria</taxon>
        <taxon>Pseudomonadati</taxon>
        <taxon>Pseudomonadota</taxon>
        <taxon>Betaproteobacteria</taxon>
        <taxon>Burkholderiales</taxon>
        <taxon>Burkholderiaceae</taxon>
        <taxon>Paraburkholderia</taxon>
    </lineage>
</organism>
<comment type="caution">
    <text evidence="1">The sequence shown here is derived from an EMBL/GenBank/DDBJ whole genome shotgun (WGS) entry which is preliminary data.</text>
</comment>
<accession>A0ABX2C596</accession>
<name>A0ABX2C596_9BURK</name>
<dbReference type="Proteomes" id="UP000652198">
    <property type="component" value="Unassembled WGS sequence"/>
</dbReference>
<keyword evidence="2" id="KW-1185">Reference proteome</keyword>
<reference evidence="1 2" key="1">
    <citation type="submission" date="2019-11" db="EMBL/GenBank/DDBJ databases">
        <title>Metabolism of dissolved organic matter in forest soils.</title>
        <authorList>
            <person name="Cyle K.T."/>
            <person name="Wilhelm R.C."/>
            <person name="Martinez C.E."/>
        </authorList>
    </citation>
    <scope>NUCLEOTIDE SEQUENCE [LARGE SCALE GENOMIC DNA]</scope>
    <source>
        <strain evidence="1 2">1N</strain>
    </source>
</reference>
<sequence length="123" mass="12143">MDINDLADASQSLAEDLDQEQAAESYEGAQAITLGKLSSNLSAQASTLRTLAVAQVITSSAAAVSALTDGTQAANSAVSKLKDAASAIQIAGLVLSLGAAIITENPGTVISAGNSLVTAVKAL</sequence>
<gene>
    <name evidence="1" type="ORF">GNZ12_38975</name>
</gene>
<proteinExistence type="predicted"/>